<organism evidence="4 5">
    <name type="scientific">Novosphingobium hassiacum</name>
    <dbReference type="NCBI Taxonomy" id="173676"/>
    <lineage>
        <taxon>Bacteria</taxon>
        <taxon>Pseudomonadati</taxon>
        <taxon>Pseudomonadota</taxon>
        <taxon>Alphaproteobacteria</taxon>
        <taxon>Sphingomonadales</taxon>
        <taxon>Sphingomonadaceae</taxon>
        <taxon>Novosphingobium</taxon>
    </lineage>
</organism>
<keyword evidence="1 2" id="KW-0597">Phosphoprotein</keyword>
<evidence type="ECO:0000313" key="4">
    <source>
        <dbReference type="EMBL" id="MBB3862733.1"/>
    </source>
</evidence>
<evidence type="ECO:0000313" key="5">
    <source>
        <dbReference type="Proteomes" id="UP000562395"/>
    </source>
</evidence>
<dbReference type="InterPro" id="IPR050595">
    <property type="entry name" value="Bact_response_regulator"/>
</dbReference>
<evidence type="ECO:0000256" key="2">
    <source>
        <dbReference type="PROSITE-ProRule" id="PRU00169"/>
    </source>
</evidence>
<dbReference type="AlphaFoldDB" id="A0A7W5ZZ55"/>
<comment type="caution">
    <text evidence="4">The sequence shown here is derived from an EMBL/GenBank/DDBJ whole genome shotgun (WGS) entry which is preliminary data.</text>
</comment>
<evidence type="ECO:0000259" key="3">
    <source>
        <dbReference type="PROSITE" id="PS50110"/>
    </source>
</evidence>
<name>A0A7W5ZZ55_9SPHN</name>
<dbReference type="SMART" id="SM00448">
    <property type="entry name" value="REC"/>
    <property type="match status" value="1"/>
</dbReference>
<keyword evidence="4" id="KW-0238">DNA-binding</keyword>
<dbReference type="SUPFAM" id="SSF52172">
    <property type="entry name" value="CheY-like"/>
    <property type="match status" value="1"/>
</dbReference>
<dbReference type="RefSeq" id="WP_183615180.1">
    <property type="nucleotide sequence ID" value="NZ_JACICY010000021.1"/>
</dbReference>
<dbReference type="Gene3D" id="3.40.50.2300">
    <property type="match status" value="1"/>
</dbReference>
<dbReference type="GO" id="GO:0000160">
    <property type="term" value="P:phosphorelay signal transduction system"/>
    <property type="evidence" value="ECO:0007669"/>
    <property type="project" value="InterPro"/>
</dbReference>
<dbReference type="PANTHER" id="PTHR44591">
    <property type="entry name" value="STRESS RESPONSE REGULATOR PROTEIN 1"/>
    <property type="match status" value="1"/>
</dbReference>
<dbReference type="InterPro" id="IPR011006">
    <property type="entry name" value="CheY-like_superfamily"/>
</dbReference>
<dbReference type="Proteomes" id="UP000562395">
    <property type="component" value="Unassembled WGS sequence"/>
</dbReference>
<dbReference type="GO" id="GO:0003677">
    <property type="term" value="F:DNA binding"/>
    <property type="evidence" value="ECO:0007669"/>
    <property type="project" value="UniProtKB-KW"/>
</dbReference>
<sequence>MNKSAYILCLEDQADLLDDLLLELRDHGYRAEGCRDGLTALVLLGESRFDLMICDIQLPGLGGIELLNRIRKEKRRYSEIPAILLSAYGDRDFQRAGHEQGVKAYFVKPVDYRELLVAVGGILNAAEEEL</sequence>
<proteinExistence type="predicted"/>
<feature type="modified residue" description="4-aspartylphosphate" evidence="2">
    <location>
        <position position="55"/>
    </location>
</feature>
<dbReference type="PROSITE" id="PS50110">
    <property type="entry name" value="RESPONSE_REGULATORY"/>
    <property type="match status" value="1"/>
</dbReference>
<dbReference type="EMBL" id="JACICY010000021">
    <property type="protein sequence ID" value="MBB3862733.1"/>
    <property type="molecule type" value="Genomic_DNA"/>
</dbReference>
<evidence type="ECO:0000256" key="1">
    <source>
        <dbReference type="ARBA" id="ARBA00022553"/>
    </source>
</evidence>
<keyword evidence="5" id="KW-1185">Reference proteome</keyword>
<dbReference type="PANTHER" id="PTHR44591:SF3">
    <property type="entry name" value="RESPONSE REGULATORY DOMAIN-CONTAINING PROTEIN"/>
    <property type="match status" value="1"/>
</dbReference>
<reference evidence="4 5" key="1">
    <citation type="submission" date="2020-08" db="EMBL/GenBank/DDBJ databases">
        <title>Genomic Encyclopedia of Type Strains, Phase IV (KMG-IV): sequencing the most valuable type-strain genomes for metagenomic binning, comparative biology and taxonomic classification.</title>
        <authorList>
            <person name="Goeker M."/>
        </authorList>
    </citation>
    <scope>NUCLEOTIDE SEQUENCE [LARGE SCALE GENOMIC DNA]</scope>
    <source>
        <strain evidence="4 5">DSM 14552</strain>
    </source>
</reference>
<accession>A0A7W5ZZ55</accession>
<dbReference type="InterPro" id="IPR001789">
    <property type="entry name" value="Sig_transdc_resp-reg_receiver"/>
</dbReference>
<gene>
    <name evidence="4" type="ORF">GGQ88_004035</name>
</gene>
<protein>
    <submittedName>
        <fullName evidence="4">DNA-binding response OmpR family regulator</fullName>
    </submittedName>
</protein>
<dbReference type="Pfam" id="PF00072">
    <property type="entry name" value="Response_reg"/>
    <property type="match status" value="1"/>
</dbReference>
<feature type="domain" description="Response regulatory" evidence="3">
    <location>
        <begin position="6"/>
        <end position="123"/>
    </location>
</feature>